<dbReference type="RefSeq" id="WP_377532356.1">
    <property type="nucleotide sequence ID" value="NZ_JBHTLD010000303.1"/>
</dbReference>
<dbReference type="PANTHER" id="PTHR43792:SF1">
    <property type="entry name" value="N-ACETYLTRANSFERASE DOMAIN-CONTAINING PROTEIN"/>
    <property type="match status" value="1"/>
</dbReference>
<feature type="domain" description="N-acetyltransferase" evidence="1">
    <location>
        <begin position="9"/>
        <end position="168"/>
    </location>
</feature>
<dbReference type="SUPFAM" id="SSF55729">
    <property type="entry name" value="Acyl-CoA N-acyltransferases (Nat)"/>
    <property type="match status" value="1"/>
</dbReference>
<organism evidence="2 3">
    <name type="scientific">Pontibacter rugosus</name>
    <dbReference type="NCBI Taxonomy" id="1745966"/>
    <lineage>
        <taxon>Bacteria</taxon>
        <taxon>Pseudomonadati</taxon>
        <taxon>Bacteroidota</taxon>
        <taxon>Cytophagia</taxon>
        <taxon>Cytophagales</taxon>
        <taxon>Hymenobacteraceae</taxon>
        <taxon>Pontibacter</taxon>
    </lineage>
</organism>
<reference evidence="3" key="1">
    <citation type="journal article" date="2019" name="Int. J. Syst. Evol. Microbiol.">
        <title>The Global Catalogue of Microorganisms (GCM) 10K type strain sequencing project: providing services to taxonomists for standard genome sequencing and annotation.</title>
        <authorList>
            <consortium name="The Broad Institute Genomics Platform"/>
            <consortium name="The Broad Institute Genome Sequencing Center for Infectious Disease"/>
            <person name="Wu L."/>
            <person name="Ma J."/>
        </authorList>
    </citation>
    <scope>NUCLEOTIDE SEQUENCE [LARGE SCALE GENOMIC DNA]</scope>
    <source>
        <strain evidence="3">JCM 31319</strain>
    </source>
</reference>
<dbReference type="InterPro" id="IPR051531">
    <property type="entry name" value="N-acetyltransferase"/>
</dbReference>
<dbReference type="GO" id="GO:0016746">
    <property type="term" value="F:acyltransferase activity"/>
    <property type="evidence" value="ECO:0007669"/>
    <property type="project" value="UniProtKB-KW"/>
</dbReference>
<dbReference type="PROSITE" id="PS51186">
    <property type="entry name" value="GNAT"/>
    <property type="match status" value="1"/>
</dbReference>
<dbReference type="Gene3D" id="3.40.630.30">
    <property type="match status" value="1"/>
</dbReference>
<comment type="caution">
    <text evidence="2">The sequence shown here is derived from an EMBL/GenBank/DDBJ whole genome shotgun (WGS) entry which is preliminary data.</text>
</comment>
<dbReference type="PANTHER" id="PTHR43792">
    <property type="entry name" value="GNAT FAMILY, PUTATIVE (AFU_ORTHOLOGUE AFUA_3G00765)-RELATED-RELATED"/>
    <property type="match status" value="1"/>
</dbReference>
<dbReference type="Proteomes" id="UP001597094">
    <property type="component" value="Unassembled WGS sequence"/>
</dbReference>
<dbReference type="InterPro" id="IPR016181">
    <property type="entry name" value="Acyl_CoA_acyltransferase"/>
</dbReference>
<gene>
    <name evidence="2" type="ORF">ACFQ2O_20265</name>
</gene>
<dbReference type="InterPro" id="IPR000182">
    <property type="entry name" value="GNAT_dom"/>
</dbReference>
<sequence length="169" mass="18573">MPILETERLLLDEITTDDAAFIRELLNDPSWLQNIGDRGVRTLNDATAYIKSGPMKSYKRLGFGLYLIKLKESKAPIGVCGLLKREVLEDNDIGYALLPKYTGKGYALEAAAGVVAYAKNTLGLKRIVGFTIPANPSSIRVLEKLGMQYVGTMQLSANDEVCNLYALDL</sequence>
<accession>A0ABW3SV57</accession>
<evidence type="ECO:0000313" key="3">
    <source>
        <dbReference type="Proteomes" id="UP001597094"/>
    </source>
</evidence>
<dbReference type="EC" id="2.3.-.-" evidence="2"/>
<evidence type="ECO:0000313" key="2">
    <source>
        <dbReference type="EMBL" id="MFD1188553.1"/>
    </source>
</evidence>
<proteinExistence type="predicted"/>
<protein>
    <submittedName>
        <fullName evidence="2">GNAT family N-acetyltransferase</fullName>
        <ecNumber evidence="2">2.3.-.-</ecNumber>
    </submittedName>
</protein>
<name>A0ABW3SV57_9BACT</name>
<keyword evidence="2" id="KW-0808">Transferase</keyword>
<dbReference type="Pfam" id="PF13302">
    <property type="entry name" value="Acetyltransf_3"/>
    <property type="match status" value="1"/>
</dbReference>
<keyword evidence="3" id="KW-1185">Reference proteome</keyword>
<dbReference type="EMBL" id="JBHTLD010000303">
    <property type="protein sequence ID" value="MFD1188553.1"/>
    <property type="molecule type" value="Genomic_DNA"/>
</dbReference>
<keyword evidence="2" id="KW-0012">Acyltransferase</keyword>
<evidence type="ECO:0000259" key="1">
    <source>
        <dbReference type="PROSITE" id="PS51186"/>
    </source>
</evidence>